<evidence type="ECO:0000313" key="5">
    <source>
        <dbReference type="EMBL" id="MFC6791461.1"/>
    </source>
</evidence>
<dbReference type="InterPro" id="IPR035965">
    <property type="entry name" value="PAS-like_dom_sf"/>
</dbReference>
<evidence type="ECO:0000313" key="6">
    <source>
        <dbReference type="Proteomes" id="UP001596292"/>
    </source>
</evidence>
<dbReference type="NCBIfam" id="TIGR00254">
    <property type="entry name" value="GGDEF"/>
    <property type="match status" value="1"/>
</dbReference>
<dbReference type="CDD" id="cd06225">
    <property type="entry name" value="HAMP"/>
    <property type="match status" value="1"/>
</dbReference>
<dbReference type="PROSITE" id="PS50885">
    <property type="entry name" value="HAMP"/>
    <property type="match status" value="1"/>
</dbReference>
<evidence type="ECO:0000256" key="1">
    <source>
        <dbReference type="SAM" id="Phobius"/>
    </source>
</evidence>
<dbReference type="SUPFAM" id="SSF55073">
    <property type="entry name" value="Nucleotide cyclase"/>
    <property type="match status" value="1"/>
</dbReference>
<dbReference type="PROSITE" id="PS50887">
    <property type="entry name" value="GGDEF"/>
    <property type="match status" value="1"/>
</dbReference>
<dbReference type="InterPro" id="IPR029787">
    <property type="entry name" value="Nucleotide_cyclase"/>
</dbReference>
<keyword evidence="6" id="KW-1185">Reference proteome</keyword>
<reference evidence="6" key="1">
    <citation type="journal article" date="2019" name="Int. J. Syst. Evol. Microbiol.">
        <title>The Global Catalogue of Microorganisms (GCM) 10K type strain sequencing project: providing services to taxonomists for standard genome sequencing and annotation.</title>
        <authorList>
            <consortium name="The Broad Institute Genomics Platform"/>
            <consortium name="The Broad Institute Genome Sequencing Center for Infectious Disease"/>
            <person name="Wu L."/>
            <person name="Ma J."/>
        </authorList>
    </citation>
    <scope>NUCLEOTIDE SEQUENCE [LARGE SCALE GENOMIC DNA]</scope>
    <source>
        <strain evidence="6">CCUG 48316</strain>
    </source>
</reference>
<dbReference type="Proteomes" id="UP001596292">
    <property type="component" value="Unassembled WGS sequence"/>
</dbReference>
<dbReference type="InterPro" id="IPR035919">
    <property type="entry name" value="EAL_sf"/>
</dbReference>
<proteinExistence type="predicted"/>
<dbReference type="Gene3D" id="3.30.450.20">
    <property type="entry name" value="PAS domain"/>
    <property type="match status" value="1"/>
</dbReference>
<dbReference type="InterPro" id="IPR000160">
    <property type="entry name" value="GGDEF_dom"/>
</dbReference>
<dbReference type="SMART" id="SM00267">
    <property type="entry name" value="GGDEF"/>
    <property type="match status" value="1"/>
</dbReference>
<dbReference type="CDD" id="cd01948">
    <property type="entry name" value="EAL"/>
    <property type="match status" value="1"/>
</dbReference>
<dbReference type="SUPFAM" id="SSF55785">
    <property type="entry name" value="PYP-like sensor domain (PAS domain)"/>
    <property type="match status" value="1"/>
</dbReference>
<dbReference type="SUPFAM" id="SSF158472">
    <property type="entry name" value="HAMP domain-like"/>
    <property type="match status" value="1"/>
</dbReference>
<dbReference type="InterPro" id="IPR001633">
    <property type="entry name" value="EAL_dom"/>
</dbReference>
<dbReference type="Gene3D" id="3.20.20.450">
    <property type="entry name" value="EAL domain"/>
    <property type="match status" value="1"/>
</dbReference>
<name>A0ABW2BNA0_9HYPH</name>
<dbReference type="Pfam" id="PF00672">
    <property type="entry name" value="HAMP"/>
    <property type="match status" value="1"/>
</dbReference>
<dbReference type="PROSITE" id="PS50883">
    <property type="entry name" value="EAL"/>
    <property type="match status" value="1"/>
</dbReference>
<keyword evidence="1" id="KW-1133">Transmembrane helix</keyword>
<feature type="domain" description="HAMP" evidence="3">
    <location>
        <begin position="335"/>
        <end position="388"/>
    </location>
</feature>
<dbReference type="Pfam" id="PF12860">
    <property type="entry name" value="PAS_7"/>
    <property type="match status" value="1"/>
</dbReference>
<dbReference type="EMBL" id="JBHSWN010000001">
    <property type="protein sequence ID" value="MFC6791461.1"/>
    <property type="molecule type" value="Genomic_DNA"/>
</dbReference>
<dbReference type="PANTHER" id="PTHR44757">
    <property type="entry name" value="DIGUANYLATE CYCLASE DGCP"/>
    <property type="match status" value="1"/>
</dbReference>
<dbReference type="Gene3D" id="3.30.70.270">
    <property type="match status" value="1"/>
</dbReference>
<dbReference type="Pfam" id="PF00990">
    <property type="entry name" value="GGDEF"/>
    <property type="match status" value="1"/>
</dbReference>
<dbReference type="CDD" id="cd01949">
    <property type="entry name" value="GGDEF"/>
    <property type="match status" value="1"/>
</dbReference>
<feature type="transmembrane region" description="Helical" evidence="1">
    <location>
        <begin position="311"/>
        <end position="333"/>
    </location>
</feature>
<gene>
    <name evidence="5" type="ORF">ACFQE0_18660</name>
</gene>
<dbReference type="InterPro" id="IPR052155">
    <property type="entry name" value="Biofilm_reg_signaling"/>
</dbReference>
<dbReference type="RefSeq" id="WP_378972367.1">
    <property type="nucleotide sequence ID" value="NZ_JBHSWN010000001.1"/>
</dbReference>
<organism evidence="5 6">
    <name type="scientific">Methylobacterium komagatae</name>
    <dbReference type="NCBI Taxonomy" id="374425"/>
    <lineage>
        <taxon>Bacteria</taxon>
        <taxon>Pseudomonadati</taxon>
        <taxon>Pseudomonadota</taxon>
        <taxon>Alphaproteobacteria</taxon>
        <taxon>Hyphomicrobiales</taxon>
        <taxon>Methylobacteriaceae</taxon>
        <taxon>Methylobacterium</taxon>
    </lineage>
</organism>
<evidence type="ECO:0000259" key="3">
    <source>
        <dbReference type="PROSITE" id="PS50885"/>
    </source>
</evidence>
<protein>
    <submittedName>
        <fullName evidence="5">Bifunctional diguanylate cyclase/phosphodiesterase</fullName>
    </submittedName>
</protein>
<sequence length="954" mass="103201">MTHNPFSRSLRARLVGATLSTTAIALAALVFLVALRSGQTLSEQAQEISRWSETQLSGRLLSDAKLAAARLQMQREDVERRFATIAKRWDVSTAVFSGNTVAASELMRPALALADLDGVIAFDQNLRALTADRVEADLLTANTAIGRTPLAAALRAIIARNDRERSTGFVMSLRWDAAVAGALAADETGSFVDVFGQPLFDEFGEVIGGLVGYRMLRPREEILTAFNALSGRDVFILAGSRLLSSAGAEMPDATLGVASAAGLQAIVGTEKVARCIPAAQDTRLCVAAPLQELEQIKNKVVGIGEASSRSLLTTLCVVAGLTLCLVAIVLLFLSSHITRPLVRITRTVAEVARGNWHVAVPDVRREDEVGDIARAVVVLEHSLAERDQLRDDVFAKNQILTEREAQLEEQNERFDAALNNMSQGLCMYGANGHLKVSNEQFLHIYGIDTKALGPTLTQSDVWSLAGLGHLPVRGRAGAQGRVTTATLADGRHIEITVQAMADGGWVETHEDVTTSVIAQARITHLATHDALTGLPNRALLTERLAEAFSEYAGGGGAAAVICIDLDDFKGVNDTLGHPAGDDLLRQVGARLTALSSPGKTVARLGGDEFAIVLSGSDLPDGAMRFAEEALAQLRRPFFIADQFVSADASLGIAVSDENDSDGEDLLRRADLALYVAKADGGRRVRAFEPEMEERQHHRRWIERELRIAIANGQIELHYQPLFELATNTVTGFEALARWRHPERGMISPGEFVPVAEATGLIDALGVYVLRTACAAAMGWPGSLRVAVNISPTQFRDGNIHRIVEEVLQETRLPSQRLELEITESVILSQDQATYQMLTELRRLGVRFSMDDFGTGYSSLSSLNSFRFDKIKLDQSFVRNLMERDEAAAIVHVVAELGRSLKITTTAEGVETEEQLARLRASGFSEVQGYLLSRPIPAAEVAGFILSQSNLSVAA</sequence>
<dbReference type="InterPro" id="IPR043128">
    <property type="entry name" value="Rev_trsase/Diguanyl_cyclase"/>
</dbReference>
<keyword evidence="1" id="KW-0812">Transmembrane</keyword>
<dbReference type="SMART" id="SM00052">
    <property type="entry name" value="EAL"/>
    <property type="match status" value="1"/>
</dbReference>
<dbReference type="Pfam" id="PF00563">
    <property type="entry name" value="EAL"/>
    <property type="match status" value="1"/>
</dbReference>
<dbReference type="Gene3D" id="6.10.340.10">
    <property type="match status" value="1"/>
</dbReference>
<evidence type="ECO:0000259" key="2">
    <source>
        <dbReference type="PROSITE" id="PS50883"/>
    </source>
</evidence>
<feature type="domain" description="EAL" evidence="2">
    <location>
        <begin position="698"/>
        <end position="948"/>
    </location>
</feature>
<dbReference type="SUPFAM" id="SSF141868">
    <property type="entry name" value="EAL domain-like"/>
    <property type="match status" value="1"/>
</dbReference>
<evidence type="ECO:0000259" key="4">
    <source>
        <dbReference type="PROSITE" id="PS50887"/>
    </source>
</evidence>
<dbReference type="SMART" id="SM00304">
    <property type="entry name" value="HAMP"/>
    <property type="match status" value="1"/>
</dbReference>
<accession>A0ABW2BNA0</accession>
<dbReference type="InterPro" id="IPR003660">
    <property type="entry name" value="HAMP_dom"/>
</dbReference>
<dbReference type="PANTHER" id="PTHR44757:SF2">
    <property type="entry name" value="BIOFILM ARCHITECTURE MAINTENANCE PROTEIN MBAA"/>
    <property type="match status" value="1"/>
</dbReference>
<keyword evidence="1" id="KW-0472">Membrane</keyword>
<comment type="caution">
    <text evidence="5">The sequence shown here is derived from an EMBL/GenBank/DDBJ whole genome shotgun (WGS) entry which is preliminary data.</text>
</comment>
<feature type="domain" description="GGDEF" evidence="4">
    <location>
        <begin position="556"/>
        <end position="689"/>
    </location>
</feature>